<sequence>MTSPNPASPASDTQNDDLLDLFIIGGGVNGCGIARDAAGRGLKVALAEMGDLAQATSSASSKLFHGGLRYLEYGEMRLVREALEEREVLLNAMPHIAFPMRFVLPISKEMRFDADTPISKLLKYTMPWLKGQRPGWIIRVGLWMYDHLGKRKILPGTTGYDLTGRPEGAPLKDMFKHAFEYSDVWVNDARLVVLNAMNARALGAKIMTRAKVTSARREADHWEIDVEGQGTFRAKALVNAGGPWVADILSGVIGVNSTERVRLVRGSHIVVNRLYEHDKAYFLQGSDGRIIFFLPYQRDFTMIGTTEAPHEADPLVAEATFEEKRYLLDFANQYLKTPLTQADVVHSFAGVRPLYEDGASTATAATREYVLSLDENGPPLLNVFGGKITTYRKLAEAALAKLTPFFVMKNPWTKGAPLPGGFTYGHDLEQVTSLTLQFPFLSPEAADRLVHLYGRNAAAIFEDVVGPSDMGRDFGHGLTEAELRYLIREEFARDVADVIWRRTKLGLRLTAAEIAAIDDWMRQNVPLLADL</sequence>
<dbReference type="PROSITE" id="PS00978">
    <property type="entry name" value="FAD_G3PDH_2"/>
    <property type="match status" value="1"/>
</dbReference>
<gene>
    <name evidence="9" type="ORF">CEW89_04665</name>
</gene>
<dbReference type="GO" id="GO:0046168">
    <property type="term" value="P:glycerol-3-phosphate catabolic process"/>
    <property type="evidence" value="ECO:0007669"/>
    <property type="project" value="TreeGrafter"/>
</dbReference>
<evidence type="ECO:0000256" key="1">
    <source>
        <dbReference type="ARBA" id="ARBA00001974"/>
    </source>
</evidence>
<dbReference type="AlphaFoldDB" id="A0A291GI47"/>
<evidence type="ECO:0000313" key="10">
    <source>
        <dbReference type="Proteomes" id="UP000217935"/>
    </source>
</evidence>
<accession>A0A291GI47</accession>
<comment type="cofactor">
    <cofactor evidence="1 6">
        <name>FAD</name>
        <dbReference type="ChEBI" id="CHEBI:57692"/>
    </cofactor>
</comment>
<keyword evidence="3 6" id="KW-0285">Flavoprotein</keyword>
<dbReference type="NCBIfam" id="NF008899">
    <property type="entry name" value="PRK12266.1"/>
    <property type="match status" value="1"/>
</dbReference>
<reference evidence="9 10" key="1">
    <citation type="submission" date="2017-06" db="EMBL/GenBank/DDBJ databases">
        <title>Celeribacter sp. TSPH2 complete genome sequence.</title>
        <authorList>
            <person name="Woo J.-H."/>
            <person name="Kim H.-S."/>
        </authorList>
    </citation>
    <scope>NUCLEOTIDE SEQUENCE [LARGE SCALE GENOMIC DNA]</scope>
    <source>
        <strain evidence="9 10">TSPH2</strain>
    </source>
</reference>
<dbReference type="InterPro" id="IPR031656">
    <property type="entry name" value="DAO_C"/>
</dbReference>
<feature type="domain" description="Alpha-glycerophosphate oxidase C-terminal" evidence="8">
    <location>
        <begin position="413"/>
        <end position="515"/>
    </location>
</feature>
<dbReference type="InterPro" id="IPR038299">
    <property type="entry name" value="DAO_C_sf"/>
</dbReference>
<keyword evidence="10" id="KW-1185">Reference proteome</keyword>
<evidence type="ECO:0000313" key="9">
    <source>
        <dbReference type="EMBL" id="ATG49696.1"/>
    </source>
</evidence>
<name>A0A291GI47_9RHOB</name>
<dbReference type="Gene3D" id="1.10.8.870">
    <property type="entry name" value="Alpha-glycerophosphate oxidase, cap domain"/>
    <property type="match status" value="1"/>
</dbReference>
<dbReference type="STRING" id="1758178.GCA_001550095_02774"/>
<evidence type="ECO:0000256" key="4">
    <source>
        <dbReference type="ARBA" id="ARBA00022827"/>
    </source>
</evidence>
<comment type="similarity">
    <text evidence="2 6">Belongs to the FAD-dependent glycerol-3-phosphate dehydrogenase family.</text>
</comment>
<dbReference type="Pfam" id="PF01266">
    <property type="entry name" value="DAO"/>
    <property type="match status" value="1"/>
</dbReference>
<dbReference type="GO" id="GO:0009331">
    <property type="term" value="C:glycerol-3-phosphate dehydrogenase (FAD) complex"/>
    <property type="evidence" value="ECO:0007669"/>
    <property type="project" value="UniProtKB-UniRule"/>
</dbReference>
<dbReference type="OrthoDB" id="9766796at2"/>
<dbReference type="PANTHER" id="PTHR11985:SF15">
    <property type="entry name" value="GLYCEROL-3-PHOSPHATE DEHYDROGENASE, MITOCHONDRIAL"/>
    <property type="match status" value="1"/>
</dbReference>
<evidence type="ECO:0000256" key="2">
    <source>
        <dbReference type="ARBA" id="ARBA00007330"/>
    </source>
</evidence>
<dbReference type="Gene3D" id="3.30.9.10">
    <property type="entry name" value="D-Amino Acid Oxidase, subunit A, domain 2"/>
    <property type="match status" value="1"/>
</dbReference>
<dbReference type="PANTHER" id="PTHR11985">
    <property type="entry name" value="GLYCEROL-3-PHOSPHATE DEHYDROGENASE"/>
    <property type="match status" value="1"/>
</dbReference>
<dbReference type="RefSeq" id="WP_096807131.1">
    <property type="nucleotide sequence ID" value="NZ_CP022196.1"/>
</dbReference>
<dbReference type="InterPro" id="IPR000447">
    <property type="entry name" value="G3P_DH_FAD-dep"/>
</dbReference>
<organism evidence="9 10">
    <name type="scientific">Celeribacter ethanolicus</name>
    <dbReference type="NCBI Taxonomy" id="1758178"/>
    <lineage>
        <taxon>Bacteria</taxon>
        <taxon>Pseudomonadati</taxon>
        <taxon>Pseudomonadota</taxon>
        <taxon>Alphaproteobacteria</taxon>
        <taxon>Rhodobacterales</taxon>
        <taxon>Roseobacteraceae</taxon>
        <taxon>Celeribacter</taxon>
    </lineage>
</organism>
<dbReference type="PROSITE" id="PS00977">
    <property type="entry name" value="FAD_G3PDH_1"/>
    <property type="match status" value="1"/>
</dbReference>
<comment type="catalytic activity">
    <reaction evidence="6">
        <text>a quinone + sn-glycerol 3-phosphate = dihydroxyacetone phosphate + a quinol</text>
        <dbReference type="Rhea" id="RHEA:18977"/>
        <dbReference type="ChEBI" id="CHEBI:24646"/>
        <dbReference type="ChEBI" id="CHEBI:57597"/>
        <dbReference type="ChEBI" id="CHEBI:57642"/>
        <dbReference type="ChEBI" id="CHEBI:132124"/>
        <dbReference type="EC" id="1.1.5.3"/>
    </reaction>
</comment>
<evidence type="ECO:0000259" key="8">
    <source>
        <dbReference type="Pfam" id="PF16901"/>
    </source>
</evidence>
<dbReference type="NCBIfam" id="NF009906">
    <property type="entry name" value="PRK13369.1"/>
    <property type="match status" value="1"/>
</dbReference>
<dbReference type="GO" id="GO:0004368">
    <property type="term" value="F:glycerol-3-phosphate dehydrogenase (quinone) activity"/>
    <property type="evidence" value="ECO:0007669"/>
    <property type="project" value="UniProtKB-EC"/>
</dbReference>
<protein>
    <recommendedName>
        <fullName evidence="6">Glycerol-3-phosphate dehydrogenase</fullName>
        <ecNumber evidence="6">1.1.5.3</ecNumber>
    </recommendedName>
</protein>
<keyword evidence="5 6" id="KW-0560">Oxidoreductase</keyword>
<dbReference type="Proteomes" id="UP000217935">
    <property type="component" value="Chromosome"/>
</dbReference>
<feature type="domain" description="FAD dependent oxidoreductase" evidence="7">
    <location>
        <begin position="20"/>
        <end position="392"/>
    </location>
</feature>
<dbReference type="EMBL" id="CP022196">
    <property type="protein sequence ID" value="ATG49696.1"/>
    <property type="molecule type" value="Genomic_DNA"/>
</dbReference>
<evidence type="ECO:0000256" key="6">
    <source>
        <dbReference type="RuleBase" id="RU361217"/>
    </source>
</evidence>
<dbReference type="InterPro" id="IPR036188">
    <property type="entry name" value="FAD/NAD-bd_sf"/>
</dbReference>
<evidence type="ECO:0000259" key="7">
    <source>
        <dbReference type="Pfam" id="PF01266"/>
    </source>
</evidence>
<dbReference type="Gene3D" id="6.10.250.1890">
    <property type="match status" value="1"/>
</dbReference>
<dbReference type="Pfam" id="PF16901">
    <property type="entry name" value="DAO_C"/>
    <property type="match status" value="1"/>
</dbReference>
<proteinExistence type="inferred from homology"/>
<evidence type="ECO:0000256" key="5">
    <source>
        <dbReference type="ARBA" id="ARBA00023002"/>
    </source>
</evidence>
<dbReference type="InterPro" id="IPR006076">
    <property type="entry name" value="FAD-dep_OxRdtase"/>
</dbReference>
<dbReference type="Gene3D" id="3.50.50.60">
    <property type="entry name" value="FAD/NAD(P)-binding domain"/>
    <property type="match status" value="1"/>
</dbReference>
<evidence type="ECO:0000256" key="3">
    <source>
        <dbReference type="ARBA" id="ARBA00022630"/>
    </source>
</evidence>
<keyword evidence="4" id="KW-0274">FAD</keyword>
<dbReference type="SUPFAM" id="SSF51905">
    <property type="entry name" value="FAD/NAD(P)-binding domain"/>
    <property type="match status" value="1"/>
</dbReference>
<dbReference type="EC" id="1.1.5.3" evidence="6"/>
<dbReference type="PRINTS" id="PR01001">
    <property type="entry name" value="FADG3PDH"/>
</dbReference>
<dbReference type="KEGG" id="ceh:CEW89_04665"/>